<evidence type="ECO:0000313" key="1">
    <source>
        <dbReference type="EMBL" id="EPS67826.1"/>
    </source>
</evidence>
<dbReference type="PANTHER" id="PTHR31902:SF10">
    <property type="entry name" value="SUCRASE_FERREDOXIN-LIKE FAMILY PROTEIN"/>
    <property type="match status" value="1"/>
</dbReference>
<dbReference type="Pfam" id="PF06999">
    <property type="entry name" value="Suc_Fer-like"/>
    <property type="match status" value="1"/>
</dbReference>
<keyword evidence="2" id="KW-1185">Reference proteome</keyword>
<proteinExistence type="predicted"/>
<comment type="caution">
    <text evidence="1">The sequence shown here is derived from an EMBL/GenBank/DDBJ whole genome shotgun (WGS) entry which is preliminary data.</text>
</comment>
<dbReference type="CDD" id="cd03062">
    <property type="entry name" value="TRX_Fd_Sucrase"/>
    <property type="match status" value="1"/>
</dbReference>
<dbReference type="Proteomes" id="UP000015453">
    <property type="component" value="Unassembled WGS sequence"/>
</dbReference>
<evidence type="ECO:0000313" key="2">
    <source>
        <dbReference type="Proteomes" id="UP000015453"/>
    </source>
</evidence>
<dbReference type="InterPro" id="IPR036249">
    <property type="entry name" value="Thioredoxin-like_sf"/>
</dbReference>
<dbReference type="PANTHER" id="PTHR31902">
    <property type="entry name" value="ACTIN PATCHES DISTAL PROTEIN 1"/>
    <property type="match status" value="1"/>
</dbReference>
<dbReference type="EMBL" id="AUSU01002903">
    <property type="protein sequence ID" value="EPS67826.1"/>
    <property type="molecule type" value="Genomic_DNA"/>
</dbReference>
<dbReference type="AlphaFoldDB" id="S8CSJ0"/>
<feature type="non-terminal residue" evidence="1">
    <location>
        <position position="1"/>
    </location>
</feature>
<reference evidence="1 2" key="1">
    <citation type="journal article" date="2013" name="BMC Genomics">
        <title>The miniature genome of a carnivorous plant Genlisea aurea contains a low number of genes and short non-coding sequences.</title>
        <authorList>
            <person name="Leushkin E.V."/>
            <person name="Sutormin R.A."/>
            <person name="Nabieva E.R."/>
            <person name="Penin A.A."/>
            <person name="Kondrashov A.S."/>
            <person name="Logacheva M.D."/>
        </authorList>
    </citation>
    <scope>NUCLEOTIDE SEQUENCE [LARGE SCALE GENOMIC DNA]</scope>
</reference>
<protein>
    <submittedName>
        <fullName evidence="1">Uncharacterized protein</fullName>
    </submittedName>
</protein>
<gene>
    <name evidence="1" type="ORF">M569_06948</name>
</gene>
<dbReference type="InterPro" id="IPR009737">
    <property type="entry name" value="Aim32/Apd1-like"/>
</dbReference>
<dbReference type="Gene3D" id="3.40.30.10">
    <property type="entry name" value="Glutaredoxin"/>
    <property type="match status" value="2"/>
</dbReference>
<organism evidence="1 2">
    <name type="scientific">Genlisea aurea</name>
    <dbReference type="NCBI Taxonomy" id="192259"/>
    <lineage>
        <taxon>Eukaryota</taxon>
        <taxon>Viridiplantae</taxon>
        <taxon>Streptophyta</taxon>
        <taxon>Embryophyta</taxon>
        <taxon>Tracheophyta</taxon>
        <taxon>Spermatophyta</taxon>
        <taxon>Magnoliopsida</taxon>
        <taxon>eudicotyledons</taxon>
        <taxon>Gunneridae</taxon>
        <taxon>Pentapetalae</taxon>
        <taxon>asterids</taxon>
        <taxon>lamiids</taxon>
        <taxon>Lamiales</taxon>
        <taxon>Lentibulariaceae</taxon>
        <taxon>Genlisea</taxon>
    </lineage>
</organism>
<dbReference type="FunFam" id="3.40.30.10:FF:000213">
    <property type="entry name" value="APD1p protein"/>
    <property type="match status" value="1"/>
</dbReference>
<dbReference type="SUPFAM" id="SSF52833">
    <property type="entry name" value="Thioredoxin-like"/>
    <property type="match status" value="1"/>
</dbReference>
<sequence length="232" mass="26032">SYTAEEKAKYGFARSEMYEANLAGTVNPYDRHVFLCYKSHAAWPSHVENSDSDLIPKLFASALQARKNDITPKTRLTICASGDDVNLADGDVLIFPERVIYRGLKDTDVDKFVEDVLVNGKTWGDRLPEELTGSYVFICAHSNRDLRCGVCGPILIEKFNEVIKAKDLRSQIRVTACSHIGGHKYAGNIIVFCENAQGKVVGNWYGYVTPDDVPELIEKQITKGEVVERIWR</sequence>
<dbReference type="OrthoDB" id="10253744at2759"/>
<accession>S8CSJ0</accession>
<name>S8CSJ0_9LAMI</name>